<reference evidence="3" key="2">
    <citation type="submission" date="2018-11" db="EMBL/GenBank/DDBJ databases">
        <authorList>
            <consortium name="Pathogen Informatics"/>
        </authorList>
    </citation>
    <scope>NUCLEOTIDE SEQUENCE [LARGE SCALE GENOMIC DNA]</scope>
</reference>
<dbReference type="CDD" id="cd07711">
    <property type="entry name" value="MBLAC1-like_MBL-fold"/>
    <property type="match status" value="1"/>
</dbReference>
<accession>A0A0B2VCZ6</accession>
<proteinExistence type="predicted"/>
<protein>
    <submittedName>
        <fullName evidence="2">Metallo-beta-lactamase domain-containing protein 1</fullName>
    </submittedName>
</protein>
<organism evidence="2 4">
    <name type="scientific">Toxocara canis</name>
    <name type="common">Canine roundworm</name>
    <dbReference type="NCBI Taxonomy" id="6265"/>
    <lineage>
        <taxon>Eukaryota</taxon>
        <taxon>Metazoa</taxon>
        <taxon>Ecdysozoa</taxon>
        <taxon>Nematoda</taxon>
        <taxon>Chromadorea</taxon>
        <taxon>Rhabditida</taxon>
        <taxon>Spirurina</taxon>
        <taxon>Ascaridomorpha</taxon>
        <taxon>Ascaridoidea</taxon>
        <taxon>Toxocaridae</taxon>
        <taxon>Toxocara</taxon>
    </lineage>
</organism>
<dbReference type="PANTHER" id="PTHR23200:SF35">
    <property type="entry name" value="METALLO-BETA-LACTAMASE DOMAIN-CONTAINING PROTEIN"/>
    <property type="match status" value="1"/>
</dbReference>
<keyword evidence="4" id="KW-1185">Reference proteome</keyword>
<dbReference type="InterPro" id="IPR001279">
    <property type="entry name" value="Metallo-B-lactamas"/>
</dbReference>
<feature type="domain" description="Metallo-beta-lactamase" evidence="1">
    <location>
        <begin position="26"/>
        <end position="184"/>
    </location>
</feature>
<evidence type="ECO:0000313" key="4">
    <source>
        <dbReference type="Proteomes" id="UP000031036"/>
    </source>
</evidence>
<dbReference type="OrthoDB" id="10250730at2759"/>
<dbReference type="EMBL" id="JPKZ01001541">
    <property type="protein sequence ID" value="KHN81396.1"/>
    <property type="molecule type" value="Genomic_DNA"/>
</dbReference>
<evidence type="ECO:0000313" key="2">
    <source>
        <dbReference type="EMBL" id="KHN81396.1"/>
    </source>
</evidence>
<dbReference type="InterPro" id="IPR036866">
    <property type="entry name" value="RibonucZ/Hydroxyglut_hydro"/>
</dbReference>
<evidence type="ECO:0000313" key="3">
    <source>
        <dbReference type="EMBL" id="VDM25110.1"/>
    </source>
</evidence>
<gene>
    <name evidence="2" type="primary">mblac1</name>
    <name evidence="2" type="ORF">Tcan_05943</name>
    <name evidence="3" type="ORF">TCNE_LOCUS915</name>
</gene>
<dbReference type="SMART" id="SM00849">
    <property type="entry name" value="Lactamase_B"/>
    <property type="match status" value="1"/>
</dbReference>
<name>A0A0B2VCZ6_TOXCA</name>
<dbReference type="AlphaFoldDB" id="A0A0B2VCZ6"/>
<dbReference type="OMA" id="KSEWIFP"/>
<reference evidence="2 4" key="1">
    <citation type="submission" date="2014-11" db="EMBL/GenBank/DDBJ databases">
        <title>Genetic blueprint of the zoonotic pathogen Toxocara canis.</title>
        <authorList>
            <person name="Zhu X.-Q."/>
            <person name="Korhonen P.K."/>
            <person name="Cai H."/>
            <person name="Young N.D."/>
            <person name="Nejsum P."/>
            <person name="von Samson-Himmelstjerna G."/>
            <person name="Boag P.R."/>
            <person name="Tan P."/>
            <person name="Li Q."/>
            <person name="Min J."/>
            <person name="Yang Y."/>
            <person name="Wang X."/>
            <person name="Fang X."/>
            <person name="Hall R.S."/>
            <person name="Hofmann A."/>
            <person name="Sternberg P.W."/>
            <person name="Jex A.R."/>
            <person name="Gasser R.B."/>
        </authorList>
    </citation>
    <scope>NUCLEOTIDE SEQUENCE [LARGE SCALE GENOMIC DNA]</scope>
    <source>
        <strain evidence="2">PN_DK_2014</strain>
    </source>
</reference>
<dbReference type="PANTHER" id="PTHR23200">
    <property type="entry name" value="METALLO-BETA-LACTAMASE DOMAIN-CONTAINING PROTEIN 1"/>
    <property type="match status" value="1"/>
</dbReference>
<dbReference type="InterPro" id="IPR039344">
    <property type="entry name" value="MBLAC1"/>
</dbReference>
<dbReference type="EMBL" id="UYWY01000547">
    <property type="protein sequence ID" value="VDM25110.1"/>
    <property type="molecule type" value="Genomic_DNA"/>
</dbReference>
<dbReference type="Proteomes" id="UP000031036">
    <property type="component" value="Unassembled WGS sequence"/>
</dbReference>
<evidence type="ECO:0000259" key="1">
    <source>
        <dbReference type="SMART" id="SM00849"/>
    </source>
</evidence>
<dbReference type="Gene3D" id="3.60.15.10">
    <property type="entry name" value="Ribonuclease Z/Hydroxyacylglutathione hydrolase-like"/>
    <property type="match status" value="1"/>
</dbReference>
<dbReference type="SUPFAM" id="SSF56281">
    <property type="entry name" value="Metallo-hydrolase/oxidoreductase"/>
    <property type="match status" value="1"/>
</dbReference>
<dbReference type="Pfam" id="PF00753">
    <property type="entry name" value="Lactamase_B"/>
    <property type="match status" value="1"/>
</dbReference>
<dbReference type="STRING" id="6265.A0A0B2VCZ6"/>
<sequence length="205" mass="23116">MAPIVEQLLVGYSQQSTTYRECFSASGSVTLVTDGCHKILVDCGNPWNGQHLLNELRARSLEANDITEVVVTHGHSDHCGNLSLFQLANIFMDRDHARPCSEYASFEDDFKITANVHILRTPGHTDNDLSVIVYGTQQGCIVIAGDIFEDDKTDDWEPNSRYKDEQRRSRDRIVATADWIVPGHGRMFRNEFKTPEFPAADEKSK</sequence>